<dbReference type="InterPro" id="IPR000659">
    <property type="entry name" value="Pyridox_Oxase"/>
</dbReference>
<comment type="catalytic activity">
    <reaction evidence="7">
        <text>pyridoxine 5'-phosphate + O2 = pyridoxal 5'-phosphate + H2O2</text>
        <dbReference type="Rhea" id="RHEA:15149"/>
        <dbReference type="ChEBI" id="CHEBI:15379"/>
        <dbReference type="ChEBI" id="CHEBI:16240"/>
        <dbReference type="ChEBI" id="CHEBI:58589"/>
        <dbReference type="ChEBI" id="CHEBI:597326"/>
        <dbReference type="EC" id="1.4.3.5"/>
    </reaction>
</comment>
<name>A0A2T6AGF2_9FLAO</name>
<evidence type="ECO:0000256" key="4">
    <source>
        <dbReference type="ARBA" id="ARBA00022643"/>
    </source>
</evidence>
<feature type="binding site" evidence="7 9">
    <location>
        <begin position="77"/>
        <end position="82"/>
    </location>
    <ligand>
        <name>FMN</name>
        <dbReference type="ChEBI" id="CHEBI:58210"/>
    </ligand>
</feature>
<feature type="binding site" evidence="7 9">
    <location>
        <position position="99"/>
    </location>
    <ligand>
        <name>FMN</name>
        <dbReference type="ChEBI" id="CHEBI:58210"/>
    </ligand>
</feature>
<dbReference type="NCBIfam" id="NF004231">
    <property type="entry name" value="PRK05679.1"/>
    <property type="match status" value="1"/>
</dbReference>
<dbReference type="PIRSF" id="PIRSF000190">
    <property type="entry name" value="Pyd_amn-ph_oxd"/>
    <property type="match status" value="1"/>
</dbReference>
<dbReference type="FunFam" id="2.30.110.10:FF:000020">
    <property type="entry name" value="PNPO isoform 11"/>
    <property type="match status" value="1"/>
</dbReference>
<evidence type="ECO:0000256" key="3">
    <source>
        <dbReference type="ARBA" id="ARBA00022630"/>
    </source>
</evidence>
<feature type="binding site" evidence="7 9">
    <location>
        <begin position="156"/>
        <end position="157"/>
    </location>
    <ligand>
        <name>FMN</name>
        <dbReference type="ChEBI" id="CHEBI:58210"/>
    </ligand>
</feature>
<comment type="function">
    <text evidence="7">Catalyzes the oxidation of either pyridoxine 5'-phosphate (PNP) or pyridoxamine 5'-phosphate (PMP) into pyridoxal 5'-phosphate (PLP).</text>
</comment>
<feature type="binding site" evidence="7 9">
    <location>
        <begin position="92"/>
        <end position="93"/>
    </location>
    <ligand>
        <name>FMN</name>
        <dbReference type="ChEBI" id="CHEBI:58210"/>
    </ligand>
</feature>
<organism evidence="13 14">
    <name type="scientific">Christiangramia gaetbulicola</name>
    <dbReference type="NCBI Taxonomy" id="703340"/>
    <lineage>
        <taxon>Bacteria</taxon>
        <taxon>Pseudomonadati</taxon>
        <taxon>Bacteroidota</taxon>
        <taxon>Flavobacteriia</taxon>
        <taxon>Flavobacteriales</taxon>
        <taxon>Flavobacteriaceae</taxon>
        <taxon>Christiangramia</taxon>
    </lineage>
</organism>
<protein>
    <recommendedName>
        <fullName evidence="7">Pyridoxine/pyridoxamine 5'-phosphate oxidase</fullName>
        <ecNumber evidence="7">1.4.3.5</ecNumber>
    </recommendedName>
    <alternativeName>
        <fullName evidence="7">PNP/PMP oxidase</fullName>
        <shortName evidence="7">PNPOx</shortName>
    </alternativeName>
    <alternativeName>
        <fullName evidence="7">Pyridoxal 5'-phosphate synthase</fullName>
    </alternativeName>
</protein>
<dbReference type="Gene3D" id="2.30.110.10">
    <property type="entry name" value="Electron Transport, Fmn-binding Protein, Chain A"/>
    <property type="match status" value="1"/>
</dbReference>
<evidence type="ECO:0000256" key="6">
    <source>
        <dbReference type="ARBA" id="ARBA00023096"/>
    </source>
</evidence>
<feature type="region of interest" description="Disordered" evidence="10">
    <location>
        <begin position="135"/>
        <end position="161"/>
    </location>
</feature>
<accession>A0A2T6AGF2</accession>
<feature type="domain" description="Pyridoxamine 5'-phosphate oxidase N-terminal" evidence="11">
    <location>
        <begin position="55"/>
        <end position="171"/>
    </location>
</feature>
<dbReference type="UniPathway" id="UPA01068">
    <property type="reaction ID" value="UER00304"/>
</dbReference>
<dbReference type="EMBL" id="QBKQ01000002">
    <property type="protein sequence ID" value="PTX42879.1"/>
    <property type="molecule type" value="Genomic_DNA"/>
</dbReference>
<dbReference type="Proteomes" id="UP000244174">
    <property type="component" value="Unassembled WGS sequence"/>
</dbReference>
<evidence type="ECO:0000256" key="9">
    <source>
        <dbReference type="PIRSR" id="PIRSR000190-2"/>
    </source>
</evidence>
<comment type="similarity">
    <text evidence="1 7">Belongs to the pyridoxamine 5'-phosphate oxidase family.</text>
</comment>
<dbReference type="PANTHER" id="PTHR10851">
    <property type="entry name" value="PYRIDOXINE-5-PHOSPHATE OXIDASE"/>
    <property type="match status" value="1"/>
</dbReference>
<comment type="caution">
    <text evidence="7">Lacks conserved residue(s) required for the propagation of feature annotation.</text>
</comment>
<evidence type="ECO:0000256" key="5">
    <source>
        <dbReference type="ARBA" id="ARBA00023002"/>
    </source>
</evidence>
<dbReference type="GO" id="GO:0008615">
    <property type="term" value="P:pyridoxine biosynthetic process"/>
    <property type="evidence" value="ECO:0007669"/>
    <property type="project" value="UniProtKB-UniRule"/>
</dbReference>
<comment type="caution">
    <text evidence="13">The sequence shown here is derived from an EMBL/GenBank/DDBJ whole genome shotgun (WGS) entry which is preliminary data.</text>
</comment>
<feature type="binding site" evidence="7 8">
    <location>
        <position position="147"/>
    </location>
    <ligand>
        <name>substrate</name>
    </ligand>
</feature>
<feature type="binding site" evidence="7 8">
    <location>
        <position position="82"/>
    </location>
    <ligand>
        <name>substrate</name>
    </ligand>
</feature>
<keyword evidence="3 7" id="KW-0285">Flavoprotein</keyword>
<dbReference type="NCBIfam" id="TIGR00558">
    <property type="entry name" value="pdxH"/>
    <property type="match status" value="1"/>
</dbReference>
<dbReference type="HAMAP" id="MF_01629">
    <property type="entry name" value="PdxH"/>
    <property type="match status" value="1"/>
</dbReference>
<feature type="binding site" evidence="7 9">
    <location>
        <position position="201"/>
    </location>
    <ligand>
        <name>FMN</name>
        <dbReference type="ChEBI" id="CHEBI:58210"/>
    </ligand>
</feature>
<evidence type="ECO:0000256" key="7">
    <source>
        <dbReference type="HAMAP-Rule" id="MF_01629"/>
    </source>
</evidence>
<dbReference type="Pfam" id="PF10590">
    <property type="entry name" value="PNP_phzG_C"/>
    <property type="match status" value="1"/>
</dbReference>
<sequence length="229" mass="26615">MFNNLVNCMKLSKEMQKDLKDYRKSYEKGELKKSDIPKDPLELFESWFHLADESETVEEANAMNISTVGKDMIPLSRIVLLKSYSKEGFTFFTNYDSQKGKALSQNANCCISFFWPALEKQIIIQGVASKIPEKESEEYFHSRPRGSQLGAKASDQSSPIPSREYLESKLSNLDEKYKNSEVPKPENWGGYIIKPFKYEFWQGRKSRLHDRILFTIESDDNWKIERLAP</sequence>
<evidence type="ECO:0000256" key="8">
    <source>
        <dbReference type="PIRSR" id="PIRSR000190-1"/>
    </source>
</evidence>
<keyword evidence="4 7" id="KW-0288">FMN</keyword>
<keyword evidence="6 7" id="KW-0664">Pyridoxine biosynthesis</keyword>
<evidence type="ECO:0000313" key="14">
    <source>
        <dbReference type="Proteomes" id="UP000244174"/>
    </source>
</evidence>
<feature type="binding site" evidence="7 8">
    <location>
        <position position="143"/>
    </location>
    <ligand>
        <name>substrate</name>
    </ligand>
</feature>
<proteinExistence type="inferred from homology"/>
<dbReference type="Pfam" id="PF01243">
    <property type="entry name" value="PNPOx_N"/>
    <property type="match status" value="1"/>
</dbReference>
<dbReference type="InterPro" id="IPR019576">
    <property type="entry name" value="Pyridoxamine_oxidase_dimer_C"/>
</dbReference>
<feature type="binding site" evidence="7 8">
    <location>
        <position position="139"/>
    </location>
    <ligand>
        <name>substrate</name>
    </ligand>
</feature>
<dbReference type="EC" id="1.4.3.5" evidence="7"/>
<dbReference type="PROSITE" id="PS01064">
    <property type="entry name" value="PYRIDOX_OXIDASE"/>
    <property type="match status" value="1"/>
</dbReference>
<comment type="pathway">
    <text evidence="7">Cofactor metabolism; pyridoxal 5'-phosphate salvage; pyridoxal 5'-phosphate from pyridoxine 5'-phosphate: step 1/1.</text>
</comment>
<dbReference type="InterPro" id="IPR019740">
    <property type="entry name" value="Pyridox_Oxase_CS"/>
</dbReference>
<dbReference type="GO" id="GO:0004733">
    <property type="term" value="F:pyridoxamine phosphate oxidase activity"/>
    <property type="evidence" value="ECO:0007669"/>
    <property type="project" value="UniProtKB-UniRule"/>
</dbReference>
<evidence type="ECO:0000313" key="13">
    <source>
        <dbReference type="EMBL" id="PTX42879.1"/>
    </source>
</evidence>
<comment type="catalytic activity">
    <reaction evidence="7">
        <text>pyridoxamine 5'-phosphate + O2 + H2O = pyridoxal 5'-phosphate + H2O2 + NH4(+)</text>
        <dbReference type="Rhea" id="RHEA:15817"/>
        <dbReference type="ChEBI" id="CHEBI:15377"/>
        <dbReference type="ChEBI" id="CHEBI:15379"/>
        <dbReference type="ChEBI" id="CHEBI:16240"/>
        <dbReference type="ChEBI" id="CHEBI:28938"/>
        <dbReference type="ChEBI" id="CHEBI:58451"/>
        <dbReference type="ChEBI" id="CHEBI:597326"/>
        <dbReference type="EC" id="1.4.3.5"/>
    </reaction>
</comment>
<feature type="binding site" evidence="7 9">
    <location>
        <position position="211"/>
    </location>
    <ligand>
        <name>FMN</name>
        <dbReference type="ChEBI" id="CHEBI:58210"/>
    </ligand>
</feature>
<evidence type="ECO:0000259" key="12">
    <source>
        <dbReference type="Pfam" id="PF10590"/>
    </source>
</evidence>
<evidence type="ECO:0000256" key="1">
    <source>
        <dbReference type="ARBA" id="ARBA00007301"/>
    </source>
</evidence>
<comment type="cofactor">
    <cofactor evidence="7 9">
        <name>FMN</name>
        <dbReference type="ChEBI" id="CHEBI:58210"/>
    </cofactor>
    <text evidence="7 9">Binds 1 FMN per subunit.</text>
</comment>
<keyword evidence="5 7" id="KW-0560">Oxidoreductase</keyword>
<feature type="domain" description="Pyridoxine 5'-phosphate oxidase dimerisation C-terminal" evidence="12">
    <location>
        <begin position="188"/>
        <end position="229"/>
    </location>
</feature>
<dbReference type="InterPro" id="IPR011576">
    <property type="entry name" value="Pyridox_Oxase_N"/>
</dbReference>
<feature type="binding site" evidence="8">
    <location>
        <begin position="23"/>
        <end position="26"/>
    </location>
    <ligand>
        <name>substrate</name>
    </ligand>
</feature>
<gene>
    <name evidence="7" type="primary">pdxH</name>
    <name evidence="13" type="ORF">C8P64_1401</name>
</gene>
<dbReference type="PANTHER" id="PTHR10851:SF0">
    <property type="entry name" value="PYRIDOXINE-5'-PHOSPHATE OXIDASE"/>
    <property type="match status" value="1"/>
</dbReference>
<dbReference type="InterPro" id="IPR012349">
    <property type="entry name" value="Split_barrel_FMN-bd"/>
</dbReference>
<comment type="pathway">
    <text evidence="7">Cofactor metabolism; pyridoxal 5'-phosphate salvage; pyridoxal 5'-phosphate from pyridoxamine 5'-phosphate: step 1/1.</text>
</comment>
<reference evidence="13 14" key="1">
    <citation type="submission" date="2018-04" db="EMBL/GenBank/DDBJ databases">
        <title>Genomic Encyclopedia of Archaeal and Bacterial Type Strains, Phase II (KMG-II): from individual species to whole genera.</title>
        <authorList>
            <person name="Goeker M."/>
        </authorList>
    </citation>
    <scope>NUCLEOTIDE SEQUENCE [LARGE SCALE GENOMIC DNA]</scope>
    <source>
        <strain evidence="13 14">DSM 23082</strain>
    </source>
</reference>
<evidence type="ECO:0000256" key="10">
    <source>
        <dbReference type="SAM" id="MobiDB-lite"/>
    </source>
</evidence>
<comment type="subunit">
    <text evidence="2 7">Homodimer.</text>
</comment>
<dbReference type="GO" id="GO:0010181">
    <property type="term" value="F:FMN binding"/>
    <property type="evidence" value="ECO:0007669"/>
    <property type="project" value="UniProtKB-UniRule"/>
</dbReference>
<dbReference type="AlphaFoldDB" id="A0A2T6AGF2"/>
<evidence type="ECO:0000256" key="2">
    <source>
        <dbReference type="ARBA" id="ARBA00011738"/>
    </source>
</evidence>
<feature type="binding site" evidence="7 9">
    <location>
        <position position="121"/>
    </location>
    <ligand>
        <name>FMN</name>
        <dbReference type="ChEBI" id="CHEBI:58210"/>
    </ligand>
</feature>
<dbReference type="SUPFAM" id="SSF50475">
    <property type="entry name" value="FMN-binding split barrel"/>
    <property type="match status" value="1"/>
</dbReference>
<evidence type="ECO:0000259" key="11">
    <source>
        <dbReference type="Pfam" id="PF01243"/>
    </source>
</evidence>
<keyword evidence="14" id="KW-1185">Reference proteome</keyword>
<feature type="binding site" evidence="7 8">
    <location>
        <begin position="207"/>
        <end position="209"/>
    </location>
    <ligand>
        <name>substrate</name>
    </ligand>
</feature>